<dbReference type="HOGENOM" id="CLU_894490_0_0_1"/>
<evidence type="ECO:0000256" key="1">
    <source>
        <dbReference type="SAM" id="MobiDB-lite"/>
    </source>
</evidence>
<dbReference type="EMBL" id="FP929064">
    <property type="protein sequence ID" value="CBX90185.1"/>
    <property type="molecule type" value="Genomic_DNA"/>
</dbReference>
<name>E4ZFW5_LEPMJ</name>
<feature type="compositionally biased region" description="Basic and acidic residues" evidence="1">
    <location>
        <begin position="1"/>
        <end position="12"/>
    </location>
</feature>
<dbReference type="Proteomes" id="UP000002668">
    <property type="component" value="Genome"/>
</dbReference>
<evidence type="ECO:0000313" key="3">
    <source>
        <dbReference type="Proteomes" id="UP000002668"/>
    </source>
</evidence>
<gene>
    <name evidence="2" type="ORF">LEMA_P063110.1</name>
</gene>
<dbReference type="AlphaFoldDB" id="E4ZFW5"/>
<accession>E4ZFW5</accession>
<reference evidence="3" key="1">
    <citation type="journal article" date="2011" name="Nat. Commun.">
        <title>Effector diversification within compartments of the Leptosphaeria maculans genome affected by Repeat-Induced Point mutations.</title>
        <authorList>
            <person name="Rouxel T."/>
            <person name="Grandaubert J."/>
            <person name="Hane J.K."/>
            <person name="Hoede C."/>
            <person name="van de Wouw A.P."/>
            <person name="Couloux A."/>
            <person name="Dominguez V."/>
            <person name="Anthouard V."/>
            <person name="Bally P."/>
            <person name="Bourras S."/>
            <person name="Cozijnsen A.J."/>
            <person name="Ciuffetti L.M."/>
            <person name="Degrave A."/>
            <person name="Dilmaghani A."/>
            <person name="Duret L."/>
            <person name="Fudal I."/>
            <person name="Goodwin S.B."/>
            <person name="Gout L."/>
            <person name="Glaser N."/>
            <person name="Linglin J."/>
            <person name="Kema G.H.J."/>
            <person name="Lapalu N."/>
            <person name="Lawrence C.B."/>
            <person name="May K."/>
            <person name="Meyer M."/>
            <person name="Ollivier B."/>
            <person name="Poulain J."/>
            <person name="Schoch C.L."/>
            <person name="Simon A."/>
            <person name="Spatafora J.W."/>
            <person name="Stachowiak A."/>
            <person name="Turgeon B.G."/>
            <person name="Tyler B.M."/>
            <person name="Vincent D."/>
            <person name="Weissenbach J."/>
            <person name="Amselem J."/>
            <person name="Quesneville H."/>
            <person name="Oliver R.P."/>
            <person name="Wincker P."/>
            <person name="Balesdent M.-H."/>
            <person name="Howlett B.J."/>
        </authorList>
    </citation>
    <scope>NUCLEOTIDE SEQUENCE [LARGE SCALE GENOMIC DNA]</scope>
    <source>
        <strain evidence="3">JN3 / isolate v23.1.3 / race Av1-4-5-6-7-8</strain>
    </source>
</reference>
<proteinExistence type="predicted"/>
<dbReference type="InParanoid" id="E4ZFW5"/>
<sequence>MPMDGRSKDGHSVNEGLNSRPMERERAITAGAHPRFLQSIDDAHSSSTPASVNDEESSKQMLAEMYETSTASSPEQERHVLQSIVTKLKHELSSTRQDISDDQHDLHEVRRQLCKVRGSSSTLCNERPNISAVYLTVLNSTQTNSMGSSNESARDLLQECIAHIVALIVASLDAHADLVQRTAQKPGDLFQTVIQARDRDRVAEEKESLLFRLLISNVAADAQEVDLLVFFCSHSSHWNEMQVPQAKFDISQLTVSFSREIKFWKYRHPTEGTKMAQVDMWTRRVAVMASWMSGSILGLNLDTKLATDLAK</sequence>
<keyword evidence="3" id="KW-1185">Reference proteome</keyword>
<feature type="region of interest" description="Disordered" evidence="1">
    <location>
        <begin position="1"/>
        <end position="59"/>
    </location>
</feature>
<protein>
    <submittedName>
        <fullName evidence="2">Uncharacterized protein</fullName>
    </submittedName>
</protein>
<evidence type="ECO:0000313" key="2">
    <source>
        <dbReference type="EMBL" id="CBX90185.1"/>
    </source>
</evidence>
<dbReference type="eggNOG" id="ENOG502R8Q8">
    <property type="taxonomic scope" value="Eukaryota"/>
</dbReference>
<dbReference type="OrthoDB" id="3796937at2759"/>
<organism evidence="2 3">
    <name type="scientific">Leptosphaeria maculans (strain JN3 / isolate v23.1.3 / race Av1-4-5-6-7-8)</name>
    <name type="common">Blackleg fungus</name>
    <name type="synonym">Phoma lingam</name>
    <dbReference type="NCBI Taxonomy" id="985895"/>
    <lineage>
        <taxon>Eukaryota</taxon>
        <taxon>Fungi</taxon>
        <taxon>Dikarya</taxon>
        <taxon>Ascomycota</taxon>
        <taxon>Pezizomycotina</taxon>
        <taxon>Dothideomycetes</taxon>
        <taxon>Pleosporomycetidae</taxon>
        <taxon>Pleosporales</taxon>
        <taxon>Pleosporineae</taxon>
        <taxon>Leptosphaeriaceae</taxon>
        <taxon>Plenodomus</taxon>
        <taxon>Plenodomus lingam/Leptosphaeria maculans species complex</taxon>
    </lineage>
</organism>
<dbReference type="VEuPathDB" id="FungiDB:LEMA_P063110.1"/>